<proteinExistence type="predicted"/>
<name>A0A8T2N101_9TELE</name>
<dbReference type="Gene3D" id="3.40.50.300">
    <property type="entry name" value="P-loop containing nucleotide triphosphate hydrolases"/>
    <property type="match status" value="1"/>
</dbReference>
<organism evidence="2 3">
    <name type="scientific">Albula glossodonta</name>
    <name type="common">roundjaw bonefish</name>
    <dbReference type="NCBI Taxonomy" id="121402"/>
    <lineage>
        <taxon>Eukaryota</taxon>
        <taxon>Metazoa</taxon>
        <taxon>Chordata</taxon>
        <taxon>Craniata</taxon>
        <taxon>Vertebrata</taxon>
        <taxon>Euteleostomi</taxon>
        <taxon>Actinopterygii</taxon>
        <taxon>Neopterygii</taxon>
        <taxon>Teleostei</taxon>
        <taxon>Albuliformes</taxon>
        <taxon>Albulidae</taxon>
        <taxon>Albula</taxon>
    </lineage>
</organism>
<dbReference type="PROSITE" id="PS51717">
    <property type="entry name" value="G_VLIG"/>
    <property type="match status" value="1"/>
</dbReference>
<sequence>MRGTQMSDGRATVQETVCQLENILVKQVAPLSEVQKTEAQNVTVNHKGGKAEDFMNLLQKLGLLDSYPKMMTKSNVLVLDGLSLNVKEPKMEKDLSSLYLYKLMTLDYRARYLFVKPEAISMDLEEEGPNAQDEDDLFDFDDRADMVPSSQQIQIHPMDVHMAIFHCSGDNLRQLGVSDSNSKSQILNGVISKQKHSVFFHRHCKGSTPDSLLMKGVVEIAWYCPGGKDDDIFDDCVAFLNLHGKDNIQKSKNSAKHIMREISQLYETIQMSTQAKKSTEQYATLPKIGVTMLLSGYPLELMDGDAAHVPLTWIKAVLDELTKTIGDRKVFVLSILGLQSSGKSTLLNTMLGLQFAVSAGRCTRGAFMQLVEVDSSIRNQLGYDFVLIVDTEGLRSPELSTKISLNHDNELATFIIGIGDMTVINIMGENPSEMHDILQICVQAFLRMKKVKITPSCIFVHQNVAESSAGDKNIEGRRRLLEKLDEMAQMAAEEENVDGISCFSDVIQFDIETQVFYFKGLLEGDPPMAPPNPSYSQNVQQLKTKLLTVASWKEKCTFSSLSEFKCRVSDLWTALLQENFVFSFKNTVELLVYSSLEQKYGDWSWKLRNHSLSLQTKLEKKIGSDLIQDVTTADLTEEVYKVYSPLKTEIEKYFSEDKNKETLIKWKANIETRFNSLKDELINGTMKKCKELLTSKKNRSELDQRKAKYTDELTKQSKRLASELKSLHLKDEQIIEEFDKLWVNWTTEVMKSQPNEEPAEAAQIGVNRALPLQDKAVDCLIDDN</sequence>
<dbReference type="GO" id="GO:0005525">
    <property type="term" value="F:GTP binding"/>
    <property type="evidence" value="ECO:0007669"/>
    <property type="project" value="InterPro"/>
</dbReference>
<reference evidence="2" key="1">
    <citation type="thesis" date="2021" institute="BYU ScholarsArchive" country="Provo, UT, USA">
        <title>Applications of and Algorithms for Genome Assembly and Genomic Analyses with an Emphasis on Marine Teleosts.</title>
        <authorList>
            <person name="Pickett B.D."/>
        </authorList>
    </citation>
    <scope>NUCLEOTIDE SEQUENCE</scope>
    <source>
        <strain evidence="2">HI-2016</strain>
    </source>
</reference>
<dbReference type="OrthoDB" id="1597724at2759"/>
<dbReference type="Pfam" id="PF25974">
    <property type="entry name" value="URGCP_9th"/>
    <property type="match status" value="1"/>
</dbReference>
<feature type="domain" description="VLIG-type G" evidence="1">
    <location>
        <begin position="327"/>
        <end position="569"/>
    </location>
</feature>
<evidence type="ECO:0000259" key="1">
    <source>
        <dbReference type="PROSITE" id="PS51717"/>
    </source>
</evidence>
<dbReference type="Pfam" id="PF25683">
    <property type="entry name" value="URGCP_GTPase"/>
    <property type="match status" value="1"/>
</dbReference>
<dbReference type="EMBL" id="JAFBMS010000678">
    <property type="protein sequence ID" value="KAG9330267.1"/>
    <property type="molecule type" value="Genomic_DNA"/>
</dbReference>
<dbReference type="PANTHER" id="PTHR22796:SF6">
    <property type="entry name" value="INTERFERON-INDUCED VERY LARGE GTPASE 1-RELATED"/>
    <property type="match status" value="1"/>
</dbReference>
<evidence type="ECO:0000313" key="2">
    <source>
        <dbReference type="EMBL" id="KAG9330267.1"/>
    </source>
</evidence>
<dbReference type="PANTHER" id="PTHR22796">
    <property type="entry name" value="URG4-RELATED"/>
    <property type="match status" value="1"/>
</dbReference>
<accession>A0A8T2N101</accession>
<evidence type="ECO:0000313" key="3">
    <source>
        <dbReference type="Proteomes" id="UP000824540"/>
    </source>
</evidence>
<dbReference type="InterPro" id="IPR058641">
    <property type="entry name" value="GVIN1_dom"/>
</dbReference>
<dbReference type="InterPro" id="IPR030383">
    <property type="entry name" value="G_VLIG_dom"/>
</dbReference>
<dbReference type="InterPro" id="IPR027417">
    <property type="entry name" value="P-loop_NTPase"/>
</dbReference>
<dbReference type="AlphaFoldDB" id="A0A8T2N101"/>
<protein>
    <recommendedName>
        <fullName evidence="1">VLIG-type G domain-containing protein</fullName>
    </recommendedName>
</protein>
<gene>
    <name evidence="2" type="ORF">JZ751_025949</name>
</gene>
<dbReference type="SUPFAM" id="SSF52540">
    <property type="entry name" value="P-loop containing nucleoside triphosphate hydrolases"/>
    <property type="match status" value="1"/>
</dbReference>
<dbReference type="Proteomes" id="UP000824540">
    <property type="component" value="Unassembled WGS sequence"/>
</dbReference>
<comment type="caution">
    <text evidence="2">The sequence shown here is derived from an EMBL/GenBank/DDBJ whole genome shotgun (WGS) entry which is preliminary data.</text>
</comment>
<keyword evidence="3" id="KW-1185">Reference proteome</keyword>